<proteinExistence type="predicted"/>
<protein>
    <submittedName>
        <fullName evidence="1">Uncharacterized protein</fullName>
    </submittedName>
</protein>
<name>A0A0E9W545_ANGAN</name>
<evidence type="ECO:0000313" key="1">
    <source>
        <dbReference type="EMBL" id="JAH85421.1"/>
    </source>
</evidence>
<reference evidence="1" key="1">
    <citation type="submission" date="2014-11" db="EMBL/GenBank/DDBJ databases">
        <authorList>
            <person name="Amaro Gonzalez C."/>
        </authorList>
    </citation>
    <scope>NUCLEOTIDE SEQUENCE</scope>
</reference>
<sequence>MPLTHPLLKFRTQAQECMNIAYSHSQIAGRCTVYGLT</sequence>
<accession>A0A0E9W545</accession>
<dbReference type="EMBL" id="GBXM01023156">
    <property type="protein sequence ID" value="JAH85421.1"/>
    <property type="molecule type" value="Transcribed_RNA"/>
</dbReference>
<reference evidence="1" key="2">
    <citation type="journal article" date="2015" name="Fish Shellfish Immunol.">
        <title>Early steps in the European eel (Anguilla anguilla)-Vibrio vulnificus interaction in the gills: Role of the RtxA13 toxin.</title>
        <authorList>
            <person name="Callol A."/>
            <person name="Pajuelo D."/>
            <person name="Ebbesson L."/>
            <person name="Teles M."/>
            <person name="MacKenzie S."/>
            <person name="Amaro C."/>
        </authorList>
    </citation>
    <scope>NUCLEOTIDE SEQUENCE</scope>
</reference>
<dbReference type="AlphaFoldDB" id="A0A0E9W545"/>
<organism evidence="1">
    <name type="scientific">Anguilla anguilla</name>
    <name type="common">European freshwater eel</name>
    <name type="synonym">Muraena anguilla</name>
    <dbReference type="NCBI Taxonomy" id="7936"/>
    <lineage>
        <taxon>Eukaryota</taxon>
        <taxon>Metazoa</taxon>
        <taxon>Chordata</taxon>
        <taxon>Craniata</taxon>
        <taxon>Vertebrata</taxon>
        <taxon>Euteleostomi</taxon>
        <taxon>Actinopterygii</taxon>
        <taxon>Neopterygii</taxon>
        <taxon>Teleostei</taxon>
        <taxon>Anguilliformes</taxon>
        <taxon>Anguillidae</taxon>
        <taxon>Anguilla</taxon>
    </lineage>
</organism>